<name>A0AAX6DI08_IRIPA</name>
<dbReference type="GO" id="GO:0005737">
    <property type="term" value="C:cytoplasm"/>
    <property type="evidence" value="ECO:0007669"/>
    <property type="project" value="TreeGrafter"/>
</dbReference>
<dbReference type="InterPro" id="IPR050648">
    <property type="entry name" value="F-box_LRR-repeat"/>
</dbReference>
<dbReference type="Gene3D" id="3.80.10.10">
    <property type="entry name" value="Ribonuclease Inhibitor"/>
    <property type="match status" value="1"/>
</dbReference>
<dbReference type="PROSITE" id="PS00198">
    <property type="entry name" value="4FE4S_FER_1"/>
    <property type="match status" value="1"/>
</dbReference>
<organism evidence="2 3">
    <name type="scientific">Iris pallida</name>
    <name type="common">Sweet iris</name>
    <dbReference type="NCBI Taxonomy" id="29817"/>
    <lineage>
        <taxon>Eukaryota</taxon>
        <taxon>Viridiplantae</taxon>
        <taxon>Streptophyta</taxon>
        <taxon>Embryophyta</taxon>
        <taxon>Tracheophyta</taxon>
        <taxon>Spermatophyta</taxon>
        <taxon>Magnoliopsida</taxon>
        <taxon>Liliopsida</taxon>
        <taxon>Asparagales</taxon>
        <taxon>Iridaceae</taxon>
        <taxon>Iridoideae</taxon>
        <taxon>Irideae</taxon>
        <taxon>Iris</taxon>
    </lineage>
</organism>
<reference evidence="2" key="1">
    <citation type="journal article" date="2023" name="GigaByte">
        <title>Genome assembly of the bearded iris, Iris pallida Lam.</title>
        <authorList>
            <person name="Bruccoleri R.E."/>
            <person name="Oakeley E.J."/>
            <person name="Faust A.M.E."/>
            <person name="Altorfer M."/>
            <person name="Dessus-Babus S."/>
            <person name="Burckhardt D."/>
            <person name="Oertli M."/>
            <person name="Naumann U."/>
            <person name="Petersen F."/>
            <person name="Wong J."/>
        </authorList>
    </citation>
    <scope>NUCLEOTIDE SEQUENCE</scope>
    <source>
        <strain evidence="2">GSM-AAB239-AS_SAM_17_03QT</strain>
    </source>
</reference>
<keyword evidence="3" id="KW-1185">Reference proteome</keyword>
<dbReference type="SUPFAM" id="SSF81383">
    <property type="entry name" value="F-box domain"/>
    <property type="match status" value="1"/>
</dbReference>
<dbReference type="InterPro" id="IPR001810">
    <property type="entry name" value="F-box_dom"/>
</dbReference>
<proteinExistence type="predicted"/>
<dbReference type="InterPro" id="IPR017900">
    <property type="entry name" value="4Fe4S_Fe_S_CS"/>
</dbReference>
<accession>A0AAX6DI08</accession>
<dbReference type="InterPro" id="IPR032675">
    <property type="entry name" value="LRR_dom_sf"/>
</dbReference>
<comment type="caution">
    <text evidence="2">The sequence shown here is derived from an EMBL/GenBank/DDBJ whole genome shotgun (WGS) entry which is preliminary data.</text>
</comment>
<evidence type="ECO:0000259" key="1">
    <source>
        <dbReference type="Pfam" id="PF12937"/>
    </source>
</evidence>
<gene>
    <name evidence="2" type="ORF">M6B38_244670</name>
</gene>
<dbReference type="SUPFAM" id="SSF52047">
    <property type="entry name" value="RNI-like"/>
    <property type="match status" value="1"/>
</dbReference>
<dbReference type="PANTHER" id="PTHR13382">
    <property type="entry name" value="MITOCHONDRIAL ATP SYNTHASE COUPLING FACTOR B"/>
    <property type="match status" value="1"/>
</dbReference>
<dbReference type="AlphaFoldDB" id="A0AAX6DI08"/>
<dbReference type="Pfam" id="PF12937">
    <property type="entry name" value="F-box-like"/>
    <property type="match status" value="1"/>
</dbReference>
<evidence type="ECO:0000313" key="2">
    <source>
        <dbReference type="EMBL" id="KAJ6791407.1"/>
    </source>
</evidence>
<dbReference type="Proteomes" id="UP001140949">
    <property type="component" value="Unassembled WGS sequence"/>
</dbReference>
<dbReference type="Gene3D" id="1.20.1280.50">
    <property type="match status" value="1"/>
</dbReference>
<dbReference type="PANTHER" id="PTHR13382:SF16">
    <property type="entry name" value="F-BOX PROTEIN SKIP28"/>
    <property type="match status" value="1"/>
</dbReference>
<dbReference type="InterPro" id="IPR036047">
    <property type="entry name" value="F-box-like_dom_sf"/>
</dbReference>
<sequence length="301" mass="34028">MNPELQLQPPPPSPSDPPGALFLVLGYLRLRELLSFQRVCRSLRDAVAGDPLLWRRISVDRPLGARLHDEALLRMASRSGGMLASLALLDCPRITDGALLRIARDNPGLTQLYVPGCTSLTVDGVVRVVRWLAEHKGNLERLQIYGVRNIRREHLDILNSFLQKTDEQRVPHPFFYGSWQSLPYDGEGRPIDVDVCPKCRNIALVFDCTREDCRTMKNRWTECKGCFFCIARCEDCGACINYEEVGEETACSHLLCLDCWLQLPKCNMCNRPYCNRHGQERFATTAGSSIGFICEECVLIP</sequence>
<dbReference type="EMBL" id="JANAVB010044419">
    <property type="protein sequence ID" value="KAJ6791407.1"/>
    <property type="molecule type" value="Genomic_DNA"/>
</dbReference>
<evidence type="ECO:0000313" key="3">
    <source>
        <dbReference type="Proteomes" id="UP001140949"/>
    </source>
</evidence>
<feature type="domain" description="F-box" evidence="1">
    <location>
        <begin position="17"/>
        <end position="58"/>
    </location>
</feature>
<protein>
    <submittedName>
        <fullName evidence="2">F-box protein SKIP28</fullName>
    </submittedName>
</protein>
<reference evidence="2" key="2">
    <citation type="submission" date="2023-04" db="EMBL/GenBank/DDBJ databases">
        <authorList>
            <person name="Bruccoleri R.E."/>
            <person name="Oakeley E.J."/>
            <person name="Faust A.-M."/>
            <person name="Dessus-Babus S."/>
            <person name="Altorfer M."/>
            <person name="Burckhardt D."/>
            <person name="Oertli M."/>
            <person name="Naumann U."/>
            <person name="Petersen F."/>
            <person name="Wong J."/>
        </authorList>
    </citation>
    <scope>NUCLEOTIDE SEQUENCE</scope>
    <source>
        <strain evidence="2">GSM-AAB239-AS_SAM_17_03QT</strain>
        <tissue evidence="2">Leaf</tissue>
    </source>
</reference>